<dbReference type="PROSITE" id="PS50801">
    <property type="entry name" value="STAS"/>
    <property type="match status" value="1"/>
</dbReference>
<dbReference type="InterPro" id="IPR036513">
    <property type="entry name" value="STAS_dom_sf"/>
</dbReference>
<feature type="region of interest" description="Disordered" evidence="1">
    <location>
        <begin position="1"/>
        <end position="28"/>
    </location>
</feature>
<evidence type="ECO:0000313" key="4">
    <source>
        <dbReference type="Proteomes" id="UP000677913"/>
    </source>
</evidence>
<comment type="caution">
    <text evidence="3">The sequence shown here is derived from an EMBL/GenBank/DDBJ whole genome shotgun (WGS) entry which is preliminary data.</text>
</comment>
<evidence type="ECO:0000256" key="1">
    <source>
        <dbReference type="SAM" id="MobiDB-lite"/>
    </source>
</evidence>
<dbReference type="PANTHER" id="PTHR33495">
    <property type="entry name" value="ANTI-SIGMA FACTOR ANTAGONIST TM_1081-RELATED-RELATED"/>
    <property type="match status" value="1"/>
</dbReference>
<dbReference type="GO" id="GO:0043856">
    <property type="term" value="F:anti-sigma factor antagonist activity"/>
    <property type="evidence" value="ECO:0007669"/>
    <property type="project" value="TreeGrafter"/>
</dbReference>
<protein>
    <submittedName>
        <fullName evidence="3">STAS domain-containing protein</fullName>
    </submittedName>
</protein>
<keyword evidence="4" id="KW-1185">Reference proteome</keyword>
<dbReference type="Proteomes" id="UP000677913">
    <property type="component" value="Unassembled WGS sequence"/>
</dbReference>
<dbReference type="RefSeq" id="WP_211464207.1">
    <property type="nucleotide sequence ID" value="NZ_JAGSXH010000006.1"/>
</dbReference>
<dbReference type="PANTHER" id="PTHR33495:SF2">
    <property type="entry name" value="ANTI-SIGMA FACTOR ANTAGONIST TM_1081-RELATED"/>
    <property type="match status" value="1"/>
</dbReference>
<feature type="domain" description="STAS" evidence="2">
    <location>
        <begin position="33"/>
        <end position="142"/>
    </location>
</feature>
<dbReference type="SUPFAM" id="SSF52091">
    <property type="entry name" value="SpoIIaa-like"/>
    <property type="match status" value="1"/>
</dbReference>
<dbReference type="AlphaFoldDB" id="A0A8J7WKW7"/>
<evidence type="ECO:0000259" key="2">
    <source>
        <dbReference type="PROSITE" id="PS50801"/>
    </source>
</evidence>
<sequence>MSIVAESPAGSPASPIVAHGGGRRPAGQPTHRLELRLRSEGDHIVVSIWGELYTGRLQELTRLLDAQVRAGRTRVLLDLSRLYDLDTDAISVLTRWRSTLASAGGCLHLAAPRPWVRRLLEHMCLRGTFQVFPTVLEALGEPCAAAPPASAA</sequence>
<dbReference type="Pfam" id="PF01740">
    <property type="entry name" value="STAS"/>
    <property type="match status" value="1"/>
</dbReference>
<accession>A0A8J7WKW7</accession>
<gene>
    <name evidence="3" type="ORF">KGA66_02960</name>
</gene>
<proteinExistence type="predicted"/>
<organism evidence="3 4">
    <name type="scientific">Actinocrinis puniceicyclus</name>
    <dbReference type="NCBI Taxonomy" id="977794"/>
    <lineage>
        <taxon>Bacteria</taxon>
        <taxon>Bacillati</taxon>
        <taxon>Actinomycetota</taxon>
        <taxon>Actinomycetes</taxon>
        <taxon>Catenulisporales</taxon>
        <taxon>Actinospicaceae</taxon>
        <taxon>Actinocrinis</taxon>
    </lineage>
</organism>
<dbReference type="EMBL" id="JAGSXH010000006">
    <property type="protein sequence ID" value="MBS2961992.1"/>
    <property type="molecule type" value="Genomic_DNA"/>
</dbReference>
<evidence type="ECO:0000313" key="3">
    <source>
        <dbReference type="EMBL" id="MBS2961992.1"/>
    </source>
</evidence>
<reference evidence="3" key="1">
    <citation type="submission" date="2021-04" db="EMBL/GenBank/DDBJ databases">
        <title>Genome based classification of Actinospica acidithermotolerans sp. nov., an actinobacterium isolated from an Indonesian hot spring.</title>
        <authorList>
            <person name="Kusuma A.B."/>
            <person name="Putra K.E."/>
            <person name="Nafisah S."/>
            <person name="Loh J."/>
            <person name="Nouioui I."/>
            <person name="Goodfellow M."/>
        </authorList>
    </citation>
    <scope>NUCLEOTIDE SEQUENCE</scope>
    <source>
        <strain evidence="3">DSM 45618</strain>
    </source>
</reference>
<dbReference type="CDD" id="cd07043">
    <property type="entry name" value="STAS_anti-anti-sigma_factors"/>
    <property type="match status" value="1"/>
</dbReference>
<name>A0A8J7WKW7_9ACTN</name>
<dbReference type="InterPro" id="IPR002645">
    <property type="entry name" value="STAS_dom"/>
</dbReference>
<dbReference type="Gene3D" id="3.30.750.24">
    <property type="entry name" value="STAS domain"/>
    <property type="match status" value="1"/>
</dbReference>